<keyword evidence="8" id="KW-1185">Reference proteome</keyword>
<dbReference type="GO" id="GO:0008273">
    <property type="term" value="F:calcium, potassium:sodium antiporter activity"/>
    <property type="evidence" value="ECO:0007669"/>
    <property type="project" value="TreeGrafter"/>
</dbReference>
<keyword evidence="4 5" id="KW-0472">Membrane</keyword>
<dbReference type="Gene3D" id="1.20.1420.30">
    <property type="entry name" value="NCX, central ion-binding region"/>
    <property type="match status" value="1"/>
</dbReference>
<dbReference type="GO" id="GO:0005886">
    <property type="term" value="C:plasma membrane"/>
    <property type="evidence" value="ECO:0007669"/>
    <property type="project" value="TreeGrafter"/>
</dbReference>
<feature type="transmembrane region" description="Helical" evidence="5">
    <location>
        <begin position="35"/>
        <end position="60"/>
    </location>
</feature>
<feature type="transmembrane region" description="Helical" evidence="5">
    <location>
        <begin position="173"/>
        <end position="196"/>
    </location>
</feature>
<sequence length="324" mass="33995">MLLAIAAIIVGLALLVWSADRFVDGAAATANHLGMPALLIGMVIIGFGTSAPEMVVSALASMQGNPGLALGNAYGSNITNIALILGITALLAPIAVASQVLKREAPMLIAITLLAAWPLIDGVITTLEAWVLLAIFASYLGWSIYQGMTGSTDTLSDDFDNEIKEATMPIGRAVTWLIIGLILLIISSRILVWGAVDIATALGVSDLVIGLTVVAVGTSLPELASAIAAVRKNEHDLALGNVIGSNMFNTLAVVGIAGAITPISLEPLVLSRDWLMMTVLTFMLLIFAFRPNSRPNRINRVHGGIFVACYVGYTIYVLQTGFIA</sequence>
<keyword evidence="2 5" id="KW-0812">Transmembrane</keyword>
<protein>
    <submittedName>
        <fullName evidence="7">Cation:H+ antiporter</fullName>
    </submittedName>
</protein>
<dbReference type="InterPro" id="IPR044880">
    <property type="entry name" value="NCX_ion-bd_dom_sf"/>
</dbReference>
<comment type="subcellular location">
    <subcellularLocation>
        <location evidence="1">Membrane</location>
        <topology evidence="1">Multi-pass membrane protein</topology>
    </subcellularLocation>
</comment>
<dbReference type="AlphaFoldDB" id="A0A1I6GP87"/>
<evidence type="ECO:0000256" key="3">
    <source>
        <dbReference type="ARBA" id="ARBA00022989"/>
    </source>
</evidence>
<dbReference type="NCBIfam" id="TIGR00367">
    <property type="entry name" value="calcium/sodium antiporter"/>
    <property type="match status" value="1"/>
</dbReference>
<name>A0A1I6GP87_9GAMM</name>
<dbReference type="Pfam" id="PF01699">
    <property type="entry name" value="Na_Ca_ex"/>
    <property type="match status" value="2"/>
</dbReference>
<dbReference type="InterPro" id="IPR004837">
    <property type="entry name" value="NaCa_Exmemb"/>
</dbReference>
<feature type="transmembrane region" description="Helical" evidence="5">
    <location>
        <begin position="107"/>
        <end position="140"/>
    </location>
</feature>
<organism evidence="7 8">
    <name type="scientific">Pseudidiomarina maritima</name>
    <dbReference type="NCBI Taxonomy" id="519453"/>
    <lineage>
        <taxon>Bacteria</taxon>
        <taxon>Pseudomonadati</taxon>
        <taxon>Pseudomonadota</taxon>
        <taxon>Gammaproteobacteria</taxon>
        <taxon>Alteromonadales</taxon>
        <taxon>Idiomarinaceae</taxon>
        <taxon>Pseudidiomarina</taxon>
    </lineage>
</organism>
<dbReference type="PANTHER" id="PTHR10846">
    <property type="entry name" value="SODIUM/POTASSIUM/CALCIUM EXCHANGER"/>
    <property type="match status" value="1"/>
</dbReference>
<evidence type="ECO:0000256" key="2">
    <source>
        <dbReference type="ARBA" id="ARBA00022692"/>
    </source>
</evidence>
<proteinExistence type="predicted"/>
<evidence type="ECO:0000256" key="5">
    <source>
        <dbReference type="SAM" id="Phobius"/>
    </source>
</evidence>
<feature type="domain" description="Sodium/calcium exchanger membrane region" evidence="6">
    <location>
        <begin position="174"/>
        <end position="318"/>
    </location>
</feature>
<feature type="transmembrane region" description="Helical" evidence="5">
    <location>
        <begin position="242"/>
        <end position="265"/>
    </location>
</feature>
<reference evidence="8" key="1">
    <citation type="submission" date="2016-10" db="EMBL/GenBank/DDBJ databases">
        <authorList>
            <person name="Varghese N."/>
            <person name="Submissions S."/>
        </authorList>
    </citation>
    <scope>NUCLEOTIDE SEQUENCE [LARGE SCALE GENOMIC DNA]</scope>
    <source>
        <strain evidence="8">CGMCC 1.7285</strain>
    </source>
</reference>
<dbReference type="Proteomes" id="UP000199424">
    <property type="component" value="Unassembled WGS sequence"/>
</dbReference>
<evidence type="ECO:0000256" key="1">
    <source>
        <dbReference type="ARBA" id="ARBA00004141"/>
    </source>
</evidence>
<dbReference type="PANTHER" id="PTHR10846:SF8">
    <property type="entry name" value="INNER MEMBRANE PROTEIN YRBG"/>
    <property type="match status" value="1"/>
</dbReference>
<dbReference type="InterPro" id="IPR004481">
    <property type="entry name" value="K/Na/Ca-exchanger"/>
</dbReference>
<dbReference type="GO" id="GO:0006874">
    <property type="term" value="P:intracellular calcium ion homeostasis"/>
    <property type="evidence" value="ECO:0007669"/>
    <property type="project" value="TreeGrafter"/>
</dbReference>
<dbReference type="EMBL" id="FOYU01000001">
    <property type="protein sequence ID" value="SFR44010.1"/>
    <property type="molecule type" value="Genomic_DNA"/>
</dbReference>
<evidence type="ECO:0000313" key="8">
    <source>
        <dbReference type="Proteomes" id="UP000199424"/>
    </source>
</evidence>
<dbReference type="GO" id="GO:0005262">
    <property type="term" value="F:calcium channel activity"/>
    <property type="evidence" value="ECO:0007669"/>
    <property type="project" value="TreeGrafter"/>
</dbReference>
<feature type="transmembrane region" description="Helical" evidence="5">
    <location>
        <begin position="81"/>
        <end position="101"/>
    </location>
</feature>
<feature type="transmembrane region" description="Helical" evidence="5">
    <location>
        <begin position="208"/>
        <end position="230"/>
    </location>
</feature>
<feature type="domain" description="Sodium/calcium exchanger membrane region" evidence="6">
    <location>
        <begin position="4"/>
        <end position="144"/>
    </location>
</feature>
<evidence type="ECO:0000256" key="4">
    <source>
        <dbReference type="ARBA" id="ARBA00023136"/>
    </source>
</evidence>
<keyword evidence="3 5" id="KW-1133">Transmembrane helix</keyword>
<evidence type="ECO:0000259" key="6">
    <source>
        <dbReference type="Pfam" id="PF01699"/>
    </source>
</evidence>
<accession>A0A1I6GP87</accession>
<dbReference type="RefSeq" id="WP_092855976.1">
    <property type="nucleotide sequence ID" value="NZ_FOYU01000001.1"/>
</dbReference>
<feature type="transmembrane region" description="Helical" evidence="5">
    <location>
        <begin position="271"/>
        <end position="289"/>
    </location>
</feature>
<evidence type="ECO:0000313" key="7">
    <source>
        <dbReference type="EMBL" id="SFR44010.1"/>
    </source>
</evidence>
<gene>
    <name evidence="7" type="ORF">SAMN04488070_1031</name>
</gene>
<feature type="transmembrane region" description="Helical" evidence="5">
    <location>
        <begin position="301"/>
        <end position="323"/>
    </location>
</feature>